<name>A0A8J5G960_ZINOF</name>
<accession>A0A8J5G960</accession>
<dbReference type="AlphaFoldDB" id="A0A8J5G960"/>
<feature type="compositionally biased region" description="Basic and acidic residues" evidence="1">
    <location>
        <begin position="36"/>
        <end position="52"/>
    </location>
</feature>
<comment type="caution">
    <text evidence="2">The sequence shown here is derived from an EMBL/GenBank/DDBJ whole genome shotgun (WGS) entry which is preliminary data.</text>
</comment>
<evidence type="ECO:0000313" key="3">
    <source>
        <dbReference type="Proteomes" id="UP000734854"/>
    </source>
</evidence>
<gene>
    <name evidence="2" type="ORF">ZIOFF_049420</name>
</gene>
<dbReference type="Proteomes" id="UP000734854">
    <property type="component" value="Unassembled WGS sequence"/>
</dbReference>
<protein>
    <submittedName>
        <fullName evidence="2">Uncharacterized protein</fullName>
    </submittedName>
</protein>
<feature type="compositionally biased region" description="Basic residues" evidence="1">
    <location>
        <begin position="1"/>
        <end position="14"/>
    </location>
</feature>
<proteinExistence type="predicted"/>
<feature type="compositionally biased region" description="Basic and acidic residues" evidence="1">
    <location>
        <begin position="112"/>
        <end position="147"/>
    </location>
</feature>
<reference evidence="2 3" key="1">
    <citation type="submission" date="2020-08" db="EMBL/GenBank/DDBJ databases">
        <title>Plant Genome Project.</title>
        <authorList>
            <person name="Zhang R.-G."/>
        </authorList>
    </citation>
    <scope>NUCLEOTIDE SEQUENCE [LARGE SCALE GENOMIC DNA]</scope>
    <source>
        <tissue evidence="2">Rhizome</tissue>
    </source>
</reference>
<feature type="region of interest" description="Disordered" evidence="1">
    <location>
        <begin position="1"/>
        <end position="147"/>
    </location>
</feature>
<dbReference type="EMBL" id="JACMSC010000013">
    <property type="protein sequence ID" value="KAG6494395.1"/>
    <property type="molecule type" value="Genomic_DNA"/>
</dbReference>
<evidence type="ECO:0000313" key="2">
    <source>
        <dbReference type="EMBL" id="KAG6494395.1"/>
    </source>
</evidence>
<keyword evidence="3" id="KW-1185">Reference proteome</keyword>
<sequence length="392" mass="44684">MGKKMGRRARKFAKKNLQPVMKRKRKLNALFQKKFAPREANSDSPEESKNLKNDMQTPVDSEQEILDGIVSTNPFGDLFTKEEDDSGADVSDSDGYLSEVLDTMNTRKKAKSARDDDKYSHTNAKDKQQDQKEGKVQIDKDAYDKQQKEFKEAKAMLSEQGERIEKLEAMMLKLSGREFESEEKGSCSVKPQCLLDRKPEVERHRRLSNEGLEEHDDDDDDVIFIEKDSTLQFTNLKYSRVEIDEVRNGLMRSTPQAHGPGYAVPHDIVESVCKQHKEGILRGLNLQMFKLEDIAMGIWIEEMKKKGSDIKYVNGERIHIGGCEAGYVLAHYQESWEMLAMPVAEISGDKTSKMLRGGGWFETMPSRLETKRPVMFLLIIRNLGNAIPAAEI</sequence>
<organism evidence="2 3">
    <name type="scientific">Zingiber officinale</name>
    <name type="common">Ginger</name>
    <name type="synonym">Amomum zingiber</name>
    <dbReference type="NCBI Taxonomy" id="94328"/>
    <lineage>
        <taxon>Eukaryota</taxon>
        <taxon>Viridiplantae</taxon>
        <taxon>Streptophyta</taxon>
        <taxon>Embryophyta</taxon>
        <taxon>Tracheophyta</taxon>
        <taxon>Spermatophyta</taxon>
        <taxon>Magnoliopsida</taxon>
        <taxon>Liliopsida</taxon>
        <taxon>Zingiberales</taxon>
        <taxon>Zingiberaceae</taxon>
        <taxon>Zingiber</taxon>
    </lineage>
</organism>
<dbReference type="UniPathway" id="UPA00378"/>
<evidence type="ECO:0000256" key="1">
    <source>
        <dbReference type="SAM" id="MobiDB-lite"/>
    </source>
</evidence>